<reference evidence="6 7" key="1">
    <citation type="submission" date="2019-05" db="EMBL/GenBank/DDBJ databases">
        <title>We sequenced the genome of Paenibacillus hemerocallicola KCTC 33185 for further insight into its adaptation and study the phylogeny of Paenibacillus.</title>
        <authorList>
            <person name="Narsing Rao M.P."/>
        </authorList>
    </citation>
    <scope>NUCLEOTIDE SEQUENCE [LARGE SCALE GENOMIC DNA]</scope>
    <source>
        <strain evidence="6 7">KCTC 33185</strain>
    </source>
</reference>
<comment type="subcellular location">
    <subcellularLocation>
        <location evidence="1">Cell envelope</location>
    </subcellularLocation>
</comment>
<proteinExistence type="inferred from homology"/>
<dbReference type="OrthoDB" id="9782846at2"/>
<protein>
    <submittedName>
        <fullName evidence="6">Extracellular solute-binding protein</fullName>
    </submittedName>
</protein>
<name>A0A5C4TAW1_9BACL</name>
<organism evidence="6 7">
    <name type="scientific">Paenibacillus hemerocallicola</name>
    <dbReference type="NCBI Taxonomy" id="1172614"/>
    <lineage>
        <taxon>Bacteria</taxon>
        <taxon>Bacillati</taxon>
        <taxon>Bacillota</taxon>
        <taxon>Bacilli</taxon>
        <taxon>Bacillales</taxon>
        <taxon>Paenibacillaceae</taxon>
        <taxon>Paenibacillus</taxon>
    </lineage>
</organism>
<keyword evidence="7" id="KW-1185">Reference proteome</keyword>
<dbReference type="Gene3D" id="3.40.190.10">
    <property type="entry name" value="Periplasmic binding protein-like II"/>
    <property type="match status" value="1"/>
</dbReference>
<dbReference type="InterPro" id="IPR050490">
    <property type="entry name" value="Bact_solute-bd_prot1"/>
</dbReference>
<dbReference type="SUPFAM" id="SSF53850">
    <property type="entry name" value="Periplasmic binding protein-like II"/>
    <property type="match status" value="1"/>
</dbReference>
<evidence type="ECO:0000256" key="5">
    <source>
        <dbReference type="SAM" id="MobiDB-lite"/>
    </source>
</evidence>
<comment type="caution">
    <text evidence="6">The sequence shown here is derived from an EMBL/GenBank/DDBJ whole genome shotgun (WGS) entry which is preliminary data.</text>
</comment>
<dbReference type="InterPro" id="IPR006059">
    <property type="entry name" value="SBP"/>
</dbReference>
<dbReference type="PANTHER" id="PTHR43649:SF31">
    <property type="entry name" value="SN-GLYCEROL-3-PHOSPHATE-BINDING PERIPLASMIC PROTEIN UGPB"/>
    <property type="match status" value="1"/>
</dbReference>
<evidence type="ECO:0000256" key="1">
    <source>
        <dbReference type="ARBA" id="ARBA00004196"/>
    </source>
</evidence>
<evidence type="ECO:0000256" key="2">
    <source>
        <dbReference type="ARBA" id="ARBA00008520"/>
    </source>
</evidence>
<accession>A0A5C4TAW1</accession>
<evidence type="ECO:0000256" key="4">
    <source>
        <dbReference type="ARBA" id="ARBA00022729"/>
    </source>
</evidence>
<evidence type="ECO:0000256" key="3">
    <source>
        <dbReference type="ARBA" id="ARBA00022448"/>
    </source>
</evidence>
<sequence>MGSVGGKRISHTDLGEAGSRKRLRPEALGTKSAKGVDGRYRTAIDGAFELHNANYGASHRAIFRKADARQLRTRVSPKSELPPVGGAKGDIRMKARTIGIGAAVLALGLFAAGCGSQEKENGAEDGKDPKAGTNAQTKPVEPVTLKFYAHTVLDDFEKYINQFVKKKFPHVTLQLVKNEKGTTIEELLAAGDVPDIIWEGLTNIHLLTPLKVPIDLTPLAKKHGFDFGKYDPKLVDSIKSYSDQGHLYYLPYNVLAFALQYNKDIFDKFGVTYPKDNMTWDEVIELGKKLTRPDNGVNYIGFRPPGALNRLQMQMGLPYLDAKTGKAAVATDGWKSLFELMQRTYPEPMPQAQRNISTRDEFLKTRNVAMIAEILYLQNSDMVGAEKDGFRWDLVTYPTLKDKPNVNTGLFSDGFVLPQGGKHADLAFQIISYLSTDPEVQLEATKNGRVTGLKDKAILEHAFENNPAAKGKNVKSLFNQTYPNIPPVTIYDREAMTIVQNQLMEVLKGNTDVNSGLKRAEEEVDKKLAELKAR</sequence>
<dbReference type="Proteomes" id="UP000307943">
    <property type="component" value="Unassembled WGS sequence"/>
</dbReference>
<dbReference type="GO" id="GO:0030313">
    <property type="term" value="C:cell envelope"/>
    <property type="evidence" value="ECO:0007669"/>
    <property type="project" value="UniProtKB-SubCell"/>
</dbReference>
<dbReference type="PANTHER" id="PTHR43649">
    <property type="entry name" value="ARABINOSE-BINDING PROTEIN-RELATED"/>
    <property type="match status" value="1"/>
</dbReference>
<dbReference type="Pfam" id="PF01547">
    <property type="entry name" value="SBP_bac_1"/>
    <property type="match status" value="1"/>
</dbReference>
<dbReference type="AlphaFoldDB" id="A0A5C4TAW1"/>
<evidence type="ECO:0000313" key="6">
    <source>
        <dbReference type="EMBL" id="TNJ65579.1"/>
    </source>
</evidence>
<keyword evidence="4" id="KW-0732">Signal</keyword>
<evidence type="ECO:0000313" key="7">
    <source>
        <dbReference type="Proteomes" id="UP000307943"/>
    </source>
</evidence>
<feature type="region of interest" description="Disordered" evidence="5">
    <location>
        <begin position="1"/>
        <end position="34"/>
    </location>
</feature>
<keyword evidence="3" id="KW-0813">Transport</keyword>
<dbReference type="EMBL" id="VDCQ01000017">
    <property type="protein sequence ID" value="TNJ65579.1"/>
    <property type="molecule type" value="Genomic_DNA"/>
</dbReference>
<comment type="similarity">
    <text evidence="2">Belongs to the bacterial solute-binding protein 1 family.</text>
</comment>
<gene>
    <name evidence="6" type="ORF">FE784_14240</name>
</gene>